<evidence type="ECO:0000313" key="2">
    <source>
        <dbReference type="Proteomes" id="UP001305414"/>
    </source>
</evidence>
<name>A0AAN7ULU1_9PEZI</name>
<protein>
    <submittedName>
        <fullName evidence="1">Uncharacterized protein</fullName>
    </submittedName>
</protein>
<dbReference type="EMBL" id="JAWHQM010000009">
    <property type="protein sequence ID" value="KAK5628696.1"/>
    <property type="molecule type" value="Genomic_DNA"/>
</dbReference>
<dbReference type="AlphaFoldDB" id="A0AAN7ULU1"/>
<gene>
    <name evidence="1" type="ORF">RRF57_004411</name>
</gene>
<dbReference type="Proteomes" id="UP001305414">
    <property type="component" value="Unassembled WGS sequence"/>
</dbReference>
<keyword evidence="2" id="KW-1185">Reference proteome</keyword>
<sequence>MLIRRLGARVPRGPGSVTAKSSTFLILGKTPSLHSGTNLRYGLSKIEKGQQLSRAYSNFAPTDPYSHYDAYAQPPKSRVSRLKDMAIGSVLTIIAYLAYRTYSLWDVVKHAEEELGVAIKLEEIYSHYDQLLEQAEAVDDKEKIRSLFKERAMALVRAILRNQEDQTINELGPLPTLPEDYDCQSHGTLIFGDGDTVMLMPQRPPLDEANPLSPRHMVAVAINAFAEDVGINDDAMGLVNYRTPKVHEIICRSRYMLEKLRKEGTIDGMTLVTVYLWDFEFMFVYDKGIVMVE</sequence>
<comment type="caution">
    <text evidence="1">The sequence shown here is derived from an EMBL/GenBank/DDBJ whole genome shotgun (WGS) entry which is preliminary data.</text>
</comment>
<organism evidence="1 2">
    <name type="scientific">Xylaria bambusicola</name>
    <dbReference type="NCBI Taxonomy" id="326684"/>
    <lineage>
        <taxon>Eukaryota</taxon>
        <taxon>Fungi</taxon>
        <taxon>Dikarya</taxon>
        <taxon>Ascomycota</taxon>
        <taxon>Pezizomycotina</taxon>
        <taxon>Sordariomycetes</taxon>
        <taxon>Xylariomycetidae</taxon>
        <taxon>Xylariales</taxon>
        <taxon>Xylariaceae</taxon>
        <taxon>Xylaria</taxon>
    </lineage>
</organism>
<proteinExistence type="predicted"/>
<evidence type="ECO:0000313" key="1">
    <source>
        <dbReference type="EMBL" id="KAK5628696.1"/>
    </source>
</evidence>
<accession>A0AAN7ULU1</accession>
<reference evidence="1 2" key="1">
    <citation type="submission" date="2023-10" db="EMBL/GenBank/DDBJ databases">
        <title>Draft genome sequence of Xylaria bambusicola isolate GMP-LS, the root and basal stem rot pathogen of sugarcane in Indonesia.</title>
        <authorList>
            <person name="Selvaraj P."/>
            <person name="Muralishankar V."/>
            <person name="Muruganantham S."/>
            <person name="Sp S."/>
            <person name="Haryani S."/>
            <person name="Lau K.J.X."/>
            <person name="Naqvi N.I."/>
        </authorList>
    </citation>
    <scope>NUCLEOTIDE SEQUENCE [LARGE SCALE GENOMIC DNA]</scope>
    <source>
        <strain evidence="1">GMP-LS</strain>
    </source>
</reference>